<comment type="caution">
    <text evidence="1">The sequence shown here is derived from an EMBL/GenBank/DDBJ whole genome shotgun (WGS) entry which is preliminary data.</text>
</comment>
<dbReference type="Gene3D" id="3.40.50.300">
    <property type="entry name" value="P-loop containing nucleotide triphosphate hydrolases"/>
    <property type="match status" value="1"/>
</dbReference>
<keyword evidence="1" id="KW-0808">Transferase</keyword>
<reference evidence="1 2" key="1">
    <citation type="submission" date="2023-07" db="EMBL/GenBank/DDBJ databases">
        <title>Sorghum-associated microbial communities from plants grown in Nebraska, USA.</title>
        <authorList>
            <person name="Schachtman D."/>
        </authorList>
    </citation>
    <scope>NUCLEOTIDE SEQUENCE [LARGE SCALE GENOMIC DNA]</scope>
    <source>
        <strain evidence="1 2">2980</strain>
    </source>
</reference>
<evidence type="ECO:0000313" key="2">
    <source>
        <dbReference type="Proteomes" id="UP001259347"/>
    </source>
</evidence>
<dbReference type="GO" id="GO:0016301">
    <property type="term" value="F:kinase activity"/>
    <property type="evidence" value="ECO:0007669"/>
    <property type="project" value="UniProtKB-KW"/>
</dbReference>
<keyword evidence="2" id="KW-1185">Reference proteome</keyword>
<accession>A0ABU1SBA1</accession>
<keyword evidence="1" id="KW-0418">Kinase</keyword>
<dbReference type="Pfam" id="PF13671">
    <property type="entry name" value="AAA_33"/>
    <property type="match status" value="1"/>
</dbReference>
<dbReference type="Proteomes" id="UP001259347">
    <property type="component" value="Unassembled WGS sequence"/>
</dbReference>
<name>A0ABU1SBA1_9MICO</name>
<proteinExistence type="predicted"/>
<dbReference type="RefSeq" id="WP_310017665.1">
    <property type="nucleotide sequence ID" value="NZ_JAVDUM010000002.1"/>
</dbReference>
<dbReference type="SUPFAM" id="SSF52540">
    <property type="entry name" value="P-loop containing nucleoside triphosphate hydrolases"/>
    <property type="match status" value="1"/>
</dbReference>
<sequence length="173" mass="18760">MSGSVVLVSGLPGVGKTTTARALAASGSRGAHLDTDGIGEDFIVAGLVLPGGNPPDEAERQLTLRRENIWALTRNLVAAGFDVAVSDVVLWPSLLDDYRRALPVPFRFVLLTASAEEISHRDAHRDKHVAEDWTHLRADQDAWDSPGLRMDTTGLSLDETLQAIRARWDDALV</sequence>
<organism evidence="1 2">
    <name type="scientific">Microbacterium resistens</name>
    <dbReference type="NCBI Taxonomy" id="156977"/>
    <lineage>
        <taxon>Bacteria</taxon>
        <taxon>Bacillati</taxon>
        <taxon>Actinomycetota</taxon>
        <taxon>Actinomycetes</taxon>
        <taxon>Micrococcales</taxon>
        <taxon>Microbacteriaceae</taxon>
        <taxon>Microbacterium</taxon>
    </lineage>
</organism>
<evidence type="ECO:0000313" key="1">
    <source>
        <dbReference type="EMBL" id="MDR6866152.1"/>
    </source>
</evidence>
<dbReference type="EMBL" id="JAVDUM010000002">
    <property type="protein sequence ID" value="MDR6866152.1"/>
    <property type="molecule type" value="Genomic_DNA"/>
</dbReference>
<protein>
    <submittedName>
        <fullName evidence="1">Kinase</fullName>
    </submittedName>
</protein>
<gene>
    <name evidence="1" type="ORF">J2Y69_000737</name>
</gene>
<dbReference type="InterPro" id="IPR027417">
    <property type="entry name" value="P-loop_NTPase"/>
</dbReference>